<evidence type="ECO:0000256" key="5">
    <source>
        <dbReference type="ARBA" id="ARBA00023098"/>
    </source>
</evidence>
<keyword evidence="5 8" id="KW-0443">Lipid metabolism</keyword>
<dbReference type="Gene3D" id="3.40.1090.10">
    <property type="entry name" value="Cytosolic phospholipase A2 catalytic domain"/>
    <property type="match status" value="1"/>
</dbReference>
<dbReference type="SMART" id="SM00248">
    <property type="entry name" value="ANK"/>
    <property type="match status" value="1"/>
</dbReference>
<dbReference type="Gene3D" id="1.25.40.20">
    <property type="entry name" value="Ankyrin repeat-containing domain"/>
    <property type="match status" value="1"/>
</dbReference>
<evidence type="ECO:0000313" key="10">
    <source>
        <dbReference type="EnsemblMetazoa" id="Aqu2.1.43689_001"/>
    </source>
</evidence>
<dbReference type="Pfam" id="PF12796">
    <property type="entry name" value="Ank_2"/>
    <property type="match status" value="1"/>
</dbReference>
<dbReference type="PROSITE" id="PS51635">
    <property type="entry name" value="PNPLA"/>
    <property type="match status" value="1"/>
</dbReference>
<feature type="short sequence motif" description="DGA/G" evidence="8">
    <location>
        <begin position="482"/>
        <end position="484"/>
    </location>
</feature>
<dbReference type="SUPFAM" id="SSF48403">
    <property type="entry name" value="Ankyrin repeat"/>
    <property type="match status" value="1"/>
</dbReference>
<dbReference type="InParanoid" id="A0A1X7VUZ6"/>
<keyword evidence="8" id="KW-0442">Lipid degradation</keyword>
<feature type="active site" description="Nucleophile" evidence="8">
    <location>
        <position position="364"/>
    </location>
</feature>
<evidence type="ECO:0000256" key="1">
    <source>
        <dbReference type="ARBA" id="ARBA00013278"/>
    </source>
</evidence>
<feature type="short sequence motif" description="GXGXXG" evidence="8">
    <location>
        <begin position="323"/>
        <end position="328"/>
    </location>
</feature>
<evidence type="ECO:0000256" key="4">
    <source>
        <dbReference type="ARBA" id="ARBA00023043"/>
    </source>
</evidence>
<dbReference type="InterPro" id="IPR002110">
    <property type="entry name" value="Ankyrin_rpt"/>
</dbReference>
<feature type="domain" description="PNPLA" evidence="9">
    <location>
        <begin position="319"/>
        <end position="495"/>
    </location>
</feature>
<dbReference type="InterPro" id="IPR036770">
    <property type="entry name" value="Ankyrin_rpt-contain_sf"/>
</dbReference>
<feature type="active site" description="Proton acceptor" evidence="8">
    <location>
        <position position="482"/>
    </location>
</feature>
<evidence type="ECO:0000256" key="2">
    <source>
        <dbReference type="ARBA" id="ARBA00022737"/>
    </source>
</evidence>
<dbReference type="GO" id="GO:0052816">
    <property type="term" value="F:long-chain fatty acyl-CoA hydrolase activity"/>
    <property type="evidence" value="ECO:0007669"/>
    <property type="project" value="TreeGrafter"/>
</dbReference>
<dbReference type="EC" id="3.1.1.4" evidence="1"/>
<dbReference type="GO" id="GO:2000304">
    <property type="term" value="P:positive regulation of ceramide biosynthetic process"/>
    <property type="evidence" value="ECO:0007669"/>
    <property type="project" value="TreeGrafter"/>
</dbReference>
<evidence type="ECO:0000256" key="3">
    <source>
        <dbReference type="ARBA" id="ARBA00022801"/>
    </source>
</evidence>
<organism evidence="10">
    <name type="scientific">Amphimedon queenslandica</name>
    <name type="common">Sponge</name>
    <dbReference type="NCBI Taxonomy" id="400682"/>
    <lineage>
        <taxon>Eukaryota</taxon>
        <taxon>Metazoa</taxon>
        <taxon>Porifera</taxon>
        <taxon>Demospongiae</taxon>
        <taxon>Heteroscleromorpha</taxon>
        <taxon>Haplosclerida</taxon>
        <taxon>Niphatidae</taxon>
        <taxon>Amphimedon</taxon>
    </lineage>
</organism>
<sequence length="630" mass="71023">MEAKSIDYYHNLTLELLFENGTKLKPDYLYGEARETKLASVNGLAETATAAYVIILKANGDNWFLLYEGDEVTEETLHSLDDDLSELLNIDIKITVDLLNVFLQPEPDERLVERMMLEISKVWYLNFLRNGHEMTDGSEDYESDDKYDFVPVVITKQVENKFWEEAFCGPFHSENVPFPSAEQAEGIAAKLLKIDNSYSASISIIEAVEQGTYRSMSFALQLLLFGINPNQCKPSNGDTALHIAVRKDNEVMVKLLLAFKADLNIKNKTGKTPTDLAADKEKISHLDLTEVAEWQDKMKEHFASYPNLPERTRTGTYLMSLDGGGICGFNSITFLIALEDRMKELSPKCHPIHHYFDYIAAGTSFGAIAALSFLYTNHSLRIGRCLVYQILVKVISFNSIYIEKMMKKCLKRIFEERVMSSLKGPPHAIVTTTEYRNKKLCLITSYGSNSETGSTDHQVWKAAFMSSAAPVIVPPVDGKYYDGGLLANNPTHVALGEISKIEQNCEFGCVLSIGTGSFEDPDIVDRLQYLAWNVPFGRICTKPISSTKSFKLLTEFSKKEKSEQAARSLCNEKGWKYHRWSPFLSKNLGLACTDLNVIIDMMYHTEMYILQNPETIDDIAKCILAKKLAN</sequence>
<feature type="short sequence motif" description="GXSXG" evidence="8">
    <location>
        <begin position="362"/>
        <end position="366"/>
    </location>
</feature>
<keyword evidence="3 8" id="KW-0378">Hydrolase</keyword>
<comment type="catalytic activity">
    <reaction evidence="6">
        <text>a 1,2-diacyl-sn-glycero-3-phosphocholine + H2O = a 1-acyl-sn-glycero-3-phosphocholine + a fatty acid + H(+)</text>
        <dbReference type="Rhea" id="RHEA:15801"/>
        <dbReference type="ChEBI" id="CHEBI:15377"/>
        <dbReference type="ChEBI" id="CHEBI:15378"/>
        <dbReference type="ChEBI" id="CHEBI:28868"/>
        <dbReference type="ChEBI" id="CHEBI:57643"/>
        <dbReference type="ChEBI" id="CHEBI:58168"/>
        <dbReference type="EC" id="3.1.1.4"/>
    </reaction>
    <physiologicalReaction direction="left-to-right" evidence="6">
        <dbReference type="Rhea" id="RHEA:15802"/>
    </physiologicalReaction>
</comment>
<dbReference type="AlphaFoldDB" id="A0A1X7VUZ6"/>
<dbReference type="Pfam" id="PF01734">
    <property type="entry name" value="Patatin"/>
    <property type="match status" value="1"/>
</dbReference>
<dbReference type="EnsemblMetazoa" id="Aqu2.1.43689_001">
    <property type="protein sequence ID" value="Aqu2.1.43689_001"/>
    <property type="gene ID" value="Aqu2.1.43689"/>
</dbReference>
<reference evidence="10" key="1">
    <citation type="submission" date="2017-05" db="UniProtKB">
        <authorList>
            <consortium name="EnsemblMetazoa"/>
        </authorList>
    </citation>
    <scope>IDENTIFICATION</scope>
</reference>
<protein>
    <recommendedName>
        <fullName evidence="1">phospholipase A2</fullName>
        <ecNumber evidence="1">3.1.1.4</ecNumber>
    </recommendedName>
</protein>
<evidence type="ECO:0000256" key="8">
    <source>
        <dbReference type="PROSITE-ProRule" id="PRU01161"/>
    </source>
</evidence>
<feature type="repeat" description="ANK" evidence="7">
    <location>
        <begin position="236"/>
        <end position="268"/>
    </location>
</feature>
<dbReference type="PANTHER" id="PTHR24139">
    <property type="entry name" value="CALCIUM-INDEPENDENT PHOSPHOLIPASE A2"/>
    <property type="match status" value="1"/>
</dbReference>
<evidence type="ECO:0000259" key="9">
    <source>
        <dbReference type="PROSITE" id="PS51635"/>
    </source>
</evidence>
<dbReference type="SUPFAM" id="SSF52151">
    <property type="entry name" value="FabD/lysophospholipase-like"/>
    <property type="match status" value="1"/>
</dbReference>
<keyword evidence="4 7" id="KW-0040">ANK repeat</keyword>
<evidence type="ECO:0000256" key="7">
    <source>
        <dbReference type="PROSITE-ProRule" id="PRU00023"/>
    </source>
</evidence>
<dbReference type="GO" id="GO:0005739">
    <property type="term" value="C:mitochondrion"/>
    <property type="evidence" value="ECO:0007669"/>
    <property type="project" value="TreeGrafter"/>
</dbReference>
<dbReference type="GO" id="GO:0047499">
    <property type="term" value="F:calcium-independent phospholipase A2 activity"/>
    <property type="evidence" value="ECO:0007669"/>
    <property type="project" value="InterPro"/>
</dbReference>
<dbReference type="GO" id="GO:0016042">
    <property type="term" value="P:lipid catabolic process"/>
    <property type="evidence" value="ECO:0007669"/>
    <property type="project" value="UniProtKB-UniRule"/>
</dbReference>
<dbReference type="PROSITE" id="PS50297">
    <property type="entry name" value="ANK_REP_REGION"/>
    <property type="match status" value="1"/>
</dbReference>
<proteinExistence type="predicted"/>
<dbReference type="PROSITE" id="PS50088">
    <property type="entry name" value="ANK_REPEAT"/>
    <property type="match status" value="1"/>
</dbReference>
<dbReference type="InterPro" id="IPR047148">
    <property type="entry name" value="PLPL9"/>
</dbReference>
<name>A0A1X7VUZ6_AMPQE</name>
<dbReference type="InterPro" id="IPR016035">
    <property type="entry name" value="Acyl_Trfase/lysoPLipase"/>
</dbReference>
<evidence type="ECO:0000256" key="6">
    <source>
        <dbReference type="ARBA" id="ARBA00023422"/>
    </source>
</evidence>
<accession>A0A1X7VUZ6</accession>
<dbReference type="InterPro" id="IPR002641">
    <property type="entry name" value="PNPLA_dom"/>
</dbReference>
<keyword evidence="2" id="KW-0677">Repeat</keyword>
<dbReference type="OrthoDB" id="9995210at2759"/>
<dbReference type="PANTHER" id="PTHR24139:SF34">
    <property type="entry name" value="85_88 KDA CALCIUM-INDEPENDENT PHOSPHOLIPASE A2"/>
    <property type="match status" value="1"/>
</dbReference>